<dbReference type="InterPro" id="IPR054221">
    <property type="entry name" value="DUF6941"/>
</dbReference>
<protein>
    <recommendedName>
        <fullName evidence="2">Macroglobulin domain-containing protein</fullName>
    </recommendedName>
</protein>
<organism evidence="1">
    <name type="scientific">marine sediment metagenome</name>
    <dbReference type="NCBI Taxonomy" id="412755"/>
    <lineage>
        <taxon>unclassified sequences</taxon>
        <taxon>metagenomes</taxon>
        <taxon>ecological metagenomes</taxon>
    </lineage>
</organism>
<dbReference type="EMBL" id="LAZR01002516">
    <property type="protein sequence ID" value="KKN29024.1"/>
    <property type="molecule type" value="Genomic_DNA"/>
</dbReference>
<name>A0A0F9PFV2_9ZZZZ</name>
<evidence type="ECO:0008006" key="2">
    <source>
        <dbReference type="Google" id="ProtNLM"/>
    </source>
</evidence>
<comment type="caution">
    <text evidence="1">The sequence shown here is derived from an EMBL/GenBank/DDBJ whole genome shotgun (WGS) entry which is preliminary data.</text>
</comment>
<accession>A0A0F9PFV2</accession>
<reference evidence="1" key="1">
    <citation type="journal article" date="2015" name="Nature">
        <title>Complex archaea that bridge the gap between prokaryotes and eukaryotes.</title>
        <authorList>
            <person name="Spang A."/>
            <person name="Saw J.H."/>
            <person name="Jorgensen S.L."/>
            <person name="Zaremba-Niedzwiedzka K."/>
            <person name="Martijn J."/>
            <person name="Lind A.E."/>
            <person name="van Eijk R."/>
            <person name="Schleper C."/>
            <person name="Guy L."/>
            <person name="Ettema T.J."/>
        </authorList>
    </citation>
    <scope>NUCLEOTIDE SEQUENCE</scope>
</reference>
<evidence type="ECO:0000313" key="1">
    <source>
        <dbReference type="EMBL" id="KKN29024.1"/>
    </source>
</evidence>
<dbReference type="AlphaFoldDB" id="A0A0F9PFV2"/>
<gene>
    <name evidence="1" type="ORF">LCGC14_0848250</name>
</gene>
<proteinExistence type="predicted"/>
<sequence>MAKKKPILQYVIMCDDVAVYQDSNKVAILGVFEQIYVEKFPAVHPKLWLLSRFTDGQGNFNTQTKIFNPEGQSIFESDKVNFELAETEVSYNINGQLVGLPLDEEGTYWVETYLEEELVNRIPFQARLTPKQEPEQNETTYH</sequence>
<dbReference type="Pfam" id="PF22091">
    <property type="entry name" value="DUF6941"/>
    <property type="match status" value="1"/>
</dbReference>